<feature type="compositionally biased region" description="Basic residues" evidence="1">
    <location>
        <begin position="122"/>
        <end position="133"/>
    </location>
</feature>
<comment type="caution">
    <text evidence="2">The sequence shown here is derived from an EMBL/GenBank/DDBJ whole genome shotgun (WGS) entry which is preliminary data.</text>
</comment>
<dbReference type="SUPFAM" id="SSF54928">
    <property type="entry name" value="RNA-binding domain, RBD"/>
    <property type="match status" value="1"/>
</dbReference>
<dbReference type="Proteomes" id="UP001165065">
    <property type="component" value="Unassembled WGS sequence"/>
</dbReference>
<protein>
    <recommendedName>
        <fullName evidence="4">RRM domain-containing protein</fullName>
    </recommendedName>
</protein>
<gene>
    <name evidence="2" type="ORF">TrCOL_g11979</name>
</gene>
<feature type="region of interest" description="Disordered" evidence="1">
    <location>
        <begin position="92"/>
        <end position="152"/>
    </location>
</feature>
<dbReference type="InterPro" id="IPR035979">
    <property type="entry name" value="RBD_domain_sf"/>
</dbReference>
<accession>A0A9W7GN52</accession>
<evidence type="ECO:0000313" key="3">
    <source>
        <dbReference type="Proteomes" id="UP001165065"/>
    </source>
</evidence>
<dbReference type="EMBL" id="BRYA01000420">
    <property type="protein sequence ID" value="GMI48734.1"/>
    <property type="molecule type" value="Genomic_DNA"/>
</dbReference>
<feature type="compositionally biased region" description="Low complexity" evidence="1">
    <location>
        <begin position="142"/>
        <end position="152"/>
    </location>
</feature>
<dbReference type="AlphaFoldDB" id="A0A9W7GN52"/>
<organism evidence="2 3">
    <name type="scientific">Triparma columacea</name>
    <dbReference type="NCBI Taxonomy" id="722753"/>
    <lineage>
        <taxon>Eukaryota</taxon>
        <taxon>Sar</taxon>
        <taxon>Stramenopiles</taxon>
        <taxon>Ochrophyta</taxon>
        <taxon>Bolidophyceae</taxon>
        <taxon>Parmales</taxon>
        <taxon>Triparmaceae</taxon>
        <taxon>Triparma</taxon>
    </lineage>
</organism>
<reference evidence="3" key="1">
    <citation type="journal article" date="2023" name="Commun. Biol.">
        <title>Genome analysis of Parmales, the sister group of diatoms, reveals the evolutionary specialization of diatoms from phago-mixotrophs to photoautotrophs.</title>
        <authorList>
            <person name="Ban H."/>
            <person name="Sato S."/>
            <person name="Yoshikawa S."/>
            <person name="Yamada K."/>
            <person name="Nakamura Y."/>
            <person name="Ichinomiya M."/>
            <person name="Sato N."/>
            <person name="Blanc-Mathieu R."/>
            <person name="Endo H."/>
            <person name="Kuwata A."/>
            <person name="Ogata H."/>
        </authorList>
    </citation>
    <scope>NUCLEOTIDE SEQUENCE [LARGE SCALE GENOMIC DNA]</scope>
</reference>
<dbReference type="OrthoDB" id="48736at2759"/>
<evidence type="ECO:0008006" key="4">
    <source>
        <dbReference type="Google" id="ProtNLM"/>
    </source>
</evidence>
<evidence type="ECO:0000313" key="2">
    <source>
        <dbReference type="EMBL" id="GMI48734.1"/>
    </source>
</evidence>
<proteinExistence type="predicted"/>
<name>A0A9W7GN52_9STRA</name>
<dbReference type="GO" id="GO:0003676">
    <property type="term" value="F:nucleic acid binding"/>
    <property type="evidence" value="ECO:0007669"/>
    <property type="project" value="InterPro"/>
</dbReference>
<evidence type="ECO:0000256" key="1">
    <source>
        <dbReference type="SAM" id="MobiDB-lite"/>
    </source>
</evidence>
<keyword evidence="3" id="KW-1185">Reference proteome</keyword>
<sequence>MTTRPIRAFITNIYLQNGEKESEMSHRLQSHLALSSISVTSDIVVRKIPNGSSAGRQACFALVPCNVNMAIKCLNNTQYDGHILKVTKEVPKEKREQQKEWNGSAGFGGGWQGGDGPGGSGSKKRRSKKKKSKKVDEASDKSNAPPSSLSTAASVPLTASAAPLPPAAPNSSADSVDAFNSRLNQPLSALMADYGDYEPLDESSTNAHSEINADADLTPPPPLTSTSATKSMLMPRSSAPIHITISSFGFLFGCPSSKSVTPSDPLPAFDCRQIQEVSKGVERLSGLSAVVRREILRNADAANSQTPTWELIHKIAKDATDSVVASINEDGAGWASPLSMKVFIGSHNGRHRSVAIAEASAIAVRNLLRKNEGNRFTVVCSVSAEHRDVDRRRDQSRKMRDDNDD</sequence>
<feature type="compositionally biased region" description="Gly residues" evidence="1">
    <location>
        <begin position="105"/>
        <end position="121"/>
    </location>
</feature>